<protein>
    <recommendedName>
        <fullName evidence="4">Secreted protein</fullName>
    </recommendedName>
</protein>
<comment type="caution">
    <text evidence="2">The sequence shown here is derived from an EMBL/GenBank/DDBJ whole genome shotgun (WGS) entry which is preliminary data.</text>
</comment>
<keyword evidence="1" id="KW-0732">Signal</keyword>
<accession>A0A8X8BAZ3</accession>
<feature type="signal peptide" evidence="1">
    <location>
        <begin position="1"/>
        <end position="18"/>
    </location>
</feature>
<organism evidence="2 3">
    <name type="scientific">Brassica carinata</name>
    <name type="common">Ethiopian mustard</name>
    <name type="synonym">Abyssinian cabbage</name>
    <dbReference type="NCBI Taxonomy" id="52824"/>
    <lineage>
        <taxon>Eukaryota</taxon>
        <taxon>Viridiplantae</taxon>
        <taxon>Streptophyta</taxon>
        <taxon>Embryophyta</taxon>
        <taxon>Tracheophyta</taxon>
        <taxon>Spermatophyta</taxon>
        <taxon>Magnoliopsida</taxon>
        <taxon>eudicotyledons</taxon>
        <taxon>Gunneridae</taxon>
        <taxon>Pentapetalae</taxon>
        <taxon>rosids</taxon>
        <taxon>malvids</taxon>
        <taxon>Brassicales</taxon>
        <taxon>Brassicaceae</taxon>
        <taxon>Brassiceae</taxon>
        <taxon>Brassica</taxon>
    </lineage>
</organism>
<sequence>MIILFLATFCGLGSSLTALDNLGQIGESLAIRTMRLALLYLWSAYGTTSAECSLVLSLNTCLPSINYLDRHDDTSPLVELRGPPLIAFPVPGSVYIASILMGFSSRATSLLLPSSRNYSGSSTSPRCSTADSLLARLILHLERSRHGNALR</sequence>
<evidence type="ECO:0000256" key="1">
    <source>
        <dbReference type="SAM" id="SignalP"/>
    </source>
</evidence>
<evidence type="ECO:0000313" key="3">
    <source>
        <dbReference type="Proteomes" id="UP000886595"/>
    </source>
</evidence>
<proteinExistence type="predicted"/>
<evidence type="ECO:0000313" key="2">
    <source>
        <dbReference type="EMBL" id="KAG2327417.1"/>
    </source>
</evidence>
<evidence type="ECO:0008006" key="4">
    <source>
        <dbReference type="Google" id="ProtNLM"/>
    </source>
</evidence>
<dbReference type="AlphaFoldDB" id="A0A8X8BAZ3"/>
<dbReference type="OrthoDB" id="410267at2759"/>
<reference evidence="2 3" key="1">
    <citation type="submission" date="2020-02" db="EMBL/GenBank/DDBJ databases">
        <authorList>
            <person name="Ma Q."/>
            <person name="Huang Y."/>
            <person name="Song X."/>
            <person name="Pei D."/>
        </authorList>
    </citation>
    <scope>NUCLEOTIDE SEQUENCE [LARGE SCALE GENOMIC DNA]</scope>
    <source>
        <strain evidence="2">Sxm20200214</strain>
        <tissue evidence="2">Leaf</tissue>
    </source>
</reference>
<feature type="chain" id="PRO_5036460096" description="Secreted protein" evidence="1">
    <location>
        <begin position="19"/>
        <end position="151"/>
    </location>
</feature>
<name>A0A8X8BAZ3_BRACI</name>
<dbReference type="Proteomes" id="UP000886595">
    <property type="component" value="Unassembled WGS sequence"/>
</dbReference>
<dbReference type="EMBL" id="JAAMPC010000002">
    <property type="protein sequence ID" value="KAG2327417.1"/>
    <property type="molecule type" value="Genomic_DNA"/>
</dbReference>
<gene>
    <name evidence="2" type="ORF">Bca52824_010145</name>
</gene>
<keyword evidence="3" id="KW-1185">Reference proteome</keyword>